<dbReference type="AlphaFoldDB" id="A0A3B0VV76"/>
<dbReference type="Gene3D" id="1.50.10.100">
    <property type="entry name" value="Chondroitin AC/alginate lyase"/>
    <property type="match status" value="1"/>
</dbReference>
<dbReference type="InterPro" id="IPR008929">
    <property type="entry name" value="Chondroitin_lyas"/>
</dbReference>
<organism evidence="1">
    <name type="scientific">hydrothermal vent metagenome</name>
    <dbReference type="NCBI Taxonomy" id="652676"/>
    <lineage>
        <taxon>unclassified sequences</taxon>
        <taxon>metagenomes</taxon>
        <taxon>ecological metagenomes</taxon>
    </lineage>
</organism>
<gene>
    <name evidence="1" type="ORF">MNBD_GAMMA01-1127</name>
</gene>
<name>A0A3B0VV76_9ZZZZ</name>
<proteinExistence type="predicted"/>
<dbReference type="Gene3D" id="2.70.98.70">
    <property type="match status" value="1"/>
</dbReference>
<protein>
    <submittedName>
        <fullName evidence="1">Uncharacterized protein</fullName>
    </submittedName>
</protein>
<reference evidence="1" key="1">
    <citation type="submission" date="2018-06" db="EMBL/GenBank/DDBJ databases">
        <authorList>
            <person name="Zhirakovskaya E."/>
        </authorList>
    </citation>
    <scope>NUCLEOTIDE SEQUENCE</scope>
</reference>
<evidence type="ECO:0000313" key="1">
    <source>
        <dbReference type="EMBL" id="VAW42367.1"/>
    </source>
</evidence>
<sequence length="694" mass="77474">MSNAGLFAATLNIPAEHPRLWFTSPAELSQARTWYASNPTNPANDDYLGMAFQSLMTQDPSGCQQAIQPALDIQIDTSQVSSDSARWYGETALLIYDWCYDQFSTAQRNEFTQNWNTWQQALNDKPWGGTLMESNNYYWGYLRNGLEWGITSFGDNAMAQGFIDHALDERFQYGMVEQWAPYFGKGGVPGEGTQYGRYMLGYGVVPLITAQSLGFDTYSATNFYRENMFYLIYSSLPKKTPAPSGTGCNATYWYLFPFNDDEQFFNCFPETAKSTSYGNLVSSYIRSWPQSTVAAYAQQWLNTIEPNISPWIAALTPTATPLNFDNLPLDYYAAGTGFTYLRNHWQNDSTVVNLQLGVSGNVGHNHLDAGSFQIWQNGQWLSRETTSYTEHILDWGGGPSTLDAANGVGHNVVLFQGRGQQFWSPIRADQVVLPTPPSLLHDEGADGLPEVTRVHHHPDFFFAAADLSPIYRARGNRDPCRYDWPYADSAVREFIYLRDLNVLVILDRLRASGDSLTYADGSACTFTQFDPANPALNSNQVSKTFLLHFLNQPQVNNNQVTGSVGNEKLIMTTLLPTNPSYNIFHEGGSIGQYRLELDDIGEAESYFLNVLQFGDNTMQALDIQLTNTPSSFEIAIDSNHTLSLQKGMNSSAGSVSINNVTTIFTECPQGIHVTDQGLQWSSPECIIFANGFEQ</sequence>
<accession>A0A3B0VV76</accession>
<dbReference type="EMBL" id="UOEW01000358">
    <property type="protein sequence ID" value="VAW42367.1"/>
    <property type="molecule type" value="Genomic_DNA"/>
</dbReference>